<dbReference type="EMBL" id="AWTC01000001">
    <property type="protein sequence ID" value="EST13657.1"/>
    <property type="molecule type" value="Genomic_DNA"/>
</dbReference>
<protein>
    <submittedName>
        <fullName evidence="1">Uncharacterized protein</fullName>
    </submittedName>
</protein>
<sequence length="43" mass="5124">MLEMELKKDRNLRTRKSRAGNGIRFLLDFFTRGKKVKKFGLSH</sequence>
<organism evidence="1 2">
    <name type="scientific">Sporolactobacillus laevolacticus DSM 442</name>
    <dbReference type="NCBI Taxonomy" id="1395513"/>
    <lineage>
        <taxon>Bacteria</taxon>
        <taxon>Bacillati</taxon>
        <taxon>Bacillota</taxon>
        <taxon>Bacilli</taxon>
        <taxon>Bacillales</taxon>
        <taxon>Sporolactobacillaceae</taxon>
        <taxon>Sporolactobacillus</taxon>
    </lineage>
</organism>
<keyword evidence="2" id="KW-1185">Reference proteome</keyword>
<accession>V6J1G1</accession>
<name>V6J1G1_9BACL</name>
<gene>
    <name evidence="1" type="ORF">P343_00440</name>
</gene>
<comment type="caution">
    <text evidence="1">The sequence shown here is derived from an EMBL/GenBank/DDBJ whole genome shotgun (WGS) entry which is preliminary data.</text>
</comment>
<reference evidence="1 2" key="1">
    <citation type="journal article" date="2013" name="Genome Announc.">
        <title>Genome Sequence of Sporolactobacillus laevolacticus DSM442, an Efficient Polymer-Grade D-Lactate Producer from Agricultural Waste Cottonseed as a Nitrogen Source.</title>
        <authorList>
            <person name="Wang H."/>
            <person name="Wang L."/>
            <person name="Ju J."/>
            <person name="Yu B."/>
            <person name="Ma Y."/>
        </authorList>
    </citation>
    <scope>NUCLEOTIDE SEQUENCE [LARGE SCALE GENOMIC DNA]</scope>
    <source>
        <strain evidence="1 2">DSM 442</strain>
    </source>
</reference>
<dbReference type="PATRIC" id="fig|1395513.3.peg.89"/>
<dbReference type="STRING" id="1395513.P343_00440"/>
<dbReference type="Proteomes" id="UP000018296">
    <property type="component" value="Unassembled WGS sequence"/>
</dbReference>
<dbReference type="AlphaFoldDB" id="V6J1G1"/>
<evidence type="ECO:0000313" key="1">
    <source>
        <dbReference type="EMBL" id="EST13657.1"/>
    </source>
</evidence>
<evidence type="ECO:0000313" key="2">
    <source>
        <dbReference type="Proteomes" id="UP000018296"/>
    </source>
</evidence>
<proteinExistence type="predicted"/>